<dbReference type="EMBL" id="CP011390">
    <property type="protein sequence ID" value="ANE53207.1"/>
    <property type="molecule type" value="Genomic_DNA"/>
</dbReference>
<dbReference type="InterPro" id="IPR011990">
    <property type="entry name" value="TPR-like_helical_dom_sf"/>
</dbReference>
<dbReference type="AlphaFoldDB" id="A0A172U2J7"/>
<dbReference type="PROSITE" id="PS50005">
    <property type="entry name" value="TPR"/>
    <property type="match status" value="1"/>
</dbReference>
<dbReference type="GO" id="GO:0035556">
    <property type="term" value="P:intracellular signal transduction"/>
    <property type="evidence" value="ECO:0007669"/>
    <property type="project" value="InterPro"/>
</dbReference>
<dbReference type="SMART" id="SM00065">
    <property type="entry name" value="GAF"/>
    <property type="match status" value="1"/>
</dbReference>
<gene>
    <name evidence="3" type="ORF">SY85_24835</name>
</gene>
<evidence type="ECO:0000313" key="3">
    <source>
        <dbReference type="EMBL" id="ANE53207.1"/>
    </source>
</evidence>
<evidence type="ECO:0000313" key="4">
    <source>
        <dbReference type="Proteomes" id="UP000077177"/>
    </source>
</evidence>
<dbReference type="STRING" id="1492898.SY85_24835"/>
<dbReference type="SUPFAM" id="SSF48452">
    <property type="entry name" value="TPR-like"/>
    <property type="match status" value="1"/>
</dbReference>
<dbReference type="PANTHER" id="PTHR43081">
    <property type="entry name" value="ADENYLATE CYCLASE, TERMINAL-DIFFERENTIATION SPECIFIC-RELATED"/>
    <property type="match status" value="1"/>
</dbReference>
<keyword evidence="4" id="KW-1185">Reference proteome</keyword>
<dbReference type="InterPro" id="IPR029787">
    <property type="entry name" value="Nucleotide_cyclase"/>
</dbReference>
<sequence>MARLTLKNIISKKNDVSILLSSLVEQLKTSVKVEDENGNLLFGDSTAPANVQYPITIENEVFGWVKGNEKATVISEFLSHLLQMEAEKRKLGSEILNLYQEVNLIFNFSEQLATTIDPLAIAQTTLNEASRVIRSDNGAVLLWNEKSNQLQILASSGDKLFSEEKINTNLSLIFKMVSSGRSEIVSDTIALIETGILLQPIQSLLYAALKVKHRIMGAIILANITPIHYTAADLKLLTTLALQSSSAIESALLYEKNIREAKEREETMRSIYKATEKFVPFEFIKSLGCSVITDVRLGDHVEKIVTVLFSDIRDYTTLAEQMTPEENFSFVCSFNKLMGPIINEHNGFINQYLGDAIMAIFPGNASDALAAAIEMQKTIQEFNRKRQLNNETLIHIGIGMHTGPLIMGITGDHDRMDATTIADTVNTASRLESLTKHYKGKIIISEDSLQQMNHQKEFQFRYLGKVQLKGKQVPIGIHECFSGDTTEEIKKKTASLVSFNQGMLHYLHKDFDKAYGHFQKVIEGNSNDLTAVFFMANASHFMKNGIPENWSEVEEMHIK</sequence>
<dbReference type="RefSeq" id="WP_066409105.1">
    <property type="nucleotide sequence ID" value="NZ_CP011390.1"/>
</dbReference>
<evidence type="ECO:0000256" key="1">
    <source>
        <dbReference type="PROSITE-ProRule" id="PRU00339"/>
    </source>
</evidence>
<dbReference type="Gene3D" id="3.30.450.40">
    <property type="match status" value="1"/>
</dbReference>
<dbReference type="PROSITE" id="PS50125">
    <property type="entry name" value="GUANYLATE_CYCLASE_2"/>
    <property type="match status" value="1"/>
</dbReference>
<organism evidence="3 4">
    <name type="scientific">Flavisolibacter tropicus</name>
    <dbReference type="NCBI Taxonomy" id="1492898"/>
    <lineage>
        <taxon>Bacteria</taxon>
        <taxon>Pseudomonadati</taxon>
        <taxon>Bacteroidota</taxon>
        <taxon>Chitinophagia</taxon>
        <taxon>Chitinophagales</taxon>
        <taxon>Chitinophagaceae</taxon>
        <taxon>Flavisolibacter</taxon>
    </lineage>
</organism>
<evidence type="ECO:0000259" key="2">
    <source>
        <dbReference type="PROSITE" id="PS50125"/>
    </source>
</evidence>
<dbReference type="OrthoDB" id="341967at2"/>
<dbReference type="InterPro" id="IPR001054">
    <property type="entry name" value="A/G_cyclase"/>
</dbReference>
<dbReference type="KEGG" id="fla:SY85_24835"/>
<dbReference type="SUPFAM" id="SSF55073">
    <property type="entry name" value="Nucleotide cyclase"/>
    <property type="match status" value="1"/>
</dbReference>
<accession>A0A172U2J7</accession>
<dbReference type="PATRIC" id="fig|1492898.3.peg.5394"/>
<proteinExistence type="predicted"/>
<protein>
    <recommendedName>
        <fullName evidence="2">Guanylate cyclase domain-containing protein</fullName>
    </recommendedName>
</protein>
<dbReference type="InterPro" id="IPR029016">
    <property type="entry name" value="GAF-like_dom_sf"/>
</dbReference>
<keyword evidence="1" id="KW-0802">TPR repeat</keyword>
<dbReference type="Pfam" id="PF13492">
    <property type="entry name" value="GAF_3"/>
    <property type="match status" value="1"/>
</dbReference>
<reference evidence="3 4" key="2">
    <citation type="journal article" date="2016" name="Int. J. Syst. Evol. Microbiol.">
        <title>Flavisolibacter tropicus sp. nov., isolated from tropical soil.</title>
        <authorList>
            <person name="Lee J.J."/>
            <person name="Kang M.S."/>
            <person name="Kim G.S."/>
            <person name="Lee C.S."/>
            <person name="Lim S."/>
            <person name="Lee J."/>
            <person name="Roh S.H."/>
            <person name="Kang H."/>
            <person name="Ha J.M."/>
            <person name="Bae S."/>
            <person name="Jung H.Y."/>
            <person name="Kim M.K."/>
        </authorList>
    </citation>
    <scope>NUCLEOTIDE SEQUENCE [LARGE SCALE GENOMIC DNA]</scope>
    <source>
        <strain evidence="3 4">LCS9</strain>
    </source>
</reference>
<name>A0A172U2J7_9BACT</name>
<dbReference type="CDD" id="cd07302">
    <property type="entry name" value="CHD"/>
    <property type="match status" value="1"/>
</dbReference>
<dbReference type="Pfam" id="PF00211">
    <property type="entry name" value="Guanylate_cyc"/>
    <property type="match status" value="1"/>
</dbReference>
<dbReference type="PANTHER" id="PTHR43081:SF1">
    <property type="entry name" value="ADENYLATE CYCLASE, TERMINAL-DIFFERENTIATION SPECIFIC"/>
    <property type="match status" value="1"/>
</dbReference>
<feature type="repeat" description="TPR" evidence="1">
    <location>
        <begin position="495"/>
        <end position="528"/>
    </location>
</feature>
<dbReference type="GO" id="GO:0004016">
    <property type="term" value="F:adenylate cyclase activity"/>
    <property type="evidence" value="ECO:0007669"/>
    <property type="project" value="UniProtKB-ARBA"/>
</dbReference>
<dbReference type="Gene3D" id="3.30.70.1230">
    <property type="entry name" value="Nucleotide cyclase"/>
    <property type="match status" value="1"/>
</dbReference>
<dbReference type="Proteomes" id="UP000077177">
    <property type="component" value="Chromosome"/>
</dbReference>
<dbReference type="SMART" id="SM00044">
    <property type="entry name" value="CYCc"/>
    <property type="match status" value="1"/>
</dbReference>
<reference evidence="4" key="1">
    <citation type="submission" date="2015-01" db="EMBL/GenBank/DDBJ databases">
        <title>Flavisolibacter sp./LCS9/ whole genome sequencing.</title>
        <authorList>
            <person name="Kim M.K."/>
            <person name="Srinivasan S."/>
            <person name="Lee J.-J."/>
        </authorList>
    </citation>
    <scope>NUCLEOTIDE SEQUENCE [LARGE SCALE GENOMIC DNA]</scope>
    <source>
        <strain evidence="4">LCS9</strain>
    </source>
</reference>
<dbReference type="InterPro" id="IPR019734">
    <property type="entry name" value="TPR_rpt"/>
</dbReference>
<dbReference type="InterPro" id="IPR050697">
    <property type="entry name" value="Adenylyl/Guanylyl_Cyclase_3/4"/>
</dbReference>
<dbReference type="InterPro" id="IPR003018">
    <property type="entry name" value="GAF"/>
</dbReference>
<dbReference type="SUPFAM" id="SSF55781">
    <property type="entry name" value="GAF domain-like"/>
    <property type="match status" value="1"/>
</dbReference>
<dbReference type="GO" id="GO:0006171">
    <property type="term" value="P:cAMP biosynthetic process"/>
    <property type="evidence" value="ECO:0007669"/>
    <property type="project" value="TreeGrafter"/>
</dbReference>
<feature type="domain" description="Guanylate cyclase" evidence="2">
    <location>
        <begin position="306"/>
        <end position="432"/>
    </location>
</feature>